<protein>
    <recommendedName>
        <fullName evidence="1">Ig-like domain-containing protein</fullName>
    </recommendedName>
</protein>
<evidence type="ECO:0000259" key="1">
    <source>
        <dbReference type="PROSITE" id="PS50835"/>
    </source>
</evidence>
<feature type="domain" description="Ig-like" evidence="1">
    <location>
        <begin position="55"/>
        <end position="134"/>
    </location>
</feature>
<dbReference type="PANTHER" id="PTHR23279">
    <property type="entry name" value="DEFECTIVE PROBOSCIS EXTENSION RESPONSE DPR -RELATED"/>
    <property type="match status" value="1"/>
</dbReference>
<dbReference type="InterPro" id="IPR036179">
    <property type="entry name" value="Ig-like_dom_sf"/>
</dbReference>
<dbReference type="InterPro" id="IPR003599">
    <property type="entry name" value="Ig_sub"/>
</dbReference>
<dbReference type="SUPFAM" id="SSF48726">
    <property type="entry name" value="Immunoglobulin"/>
    <property type="match status" value="1"/>
</dbReference>
<dbReference type="SMART" id="SM00408">
    <property type="entry name" value="IGc2"/>
    <property type="match status" value="1"/>
</dbReference>
<dbReference type="OrthoDB" id="6377396at2759"/>
<dbReference type="SMART" id="SM00409">
    <property type="entry name" value="IG"/>
    <property type="match status" value="2"/>
</dbReference>
<accession>A0A4Z2DE22</accession>
<dbReference type="STRING" id="6182.A0A4Z2DE22"/>
<dbReference type="AlphaFoldDB" id="A0A4Z2DE22"/>
<dbReference type="Gene3D" id="2.60.40.10">
    <property type="entry name" value="Immunoglobulins"/>
    <property type="match status" value="2"/>
</dbReference>
<name>A0A4Z2DE22_SCHJA</name>
<reference evidence="2 3" key="1">
    <citation type="submission" date="2019-03" db="EMBL/GenBank/DDBJ databases">
        <title>An improved genome assembly of the fluke Schistosoma japonicum.</title>
        <authorList>
            <person name="Hu W."/>
            <person name="Luo F."/>
            <person name="Yin M."/>
            <person name="Mo X."/>
            <person name="Sun C."/>
            <person name="Wu Q."/>
            <person name="Zhu B."/>
            <person name="Xiang M."/>
            <person name="Wang J."/>
            <person name="Wang Y."/>
            <person name="Zhang T."/>
            <person name="Xu B."/>
            <person name="Zheng H."/>
            <person name="Feng Z."/>
        </authorList>
    </citation>
    <scope>NUCLEOTIDE SEQUENCE [LARGE SCALE GENOMIC DNA]</scope>
    <source>
        <strain evidence="2">HuSjv2</strain>
        <tissue evidence="2">Worms</tissue>
    </source>
</reference>
<sequence length="412" mass="47764">MERFNDSLELIPSENEIFKEINSSSHTEVSNLSRQQVDVNSESNTNLKFVKYFIGETIRMRCIIPEGPYVIMWNKIGEEYPLTIGNHRFFPDKRISVRHKPPDKWILRITKAKLTDSGLYTCNAKSIHRENNMTNINETNYQQRINETVNNKYMNNPDYYISVVESPSLGEKPVNSSMVSDNFIFKNRTLTVTGPSIVYYGSPLELKCYAKFSSNIQKSNYQLTLEWYHHGVRRTSDPHQSGGVYIEQKWLNSNTLESRLFIKWPSESDTGQWICLERYKPIDNNTEYNFSSHMVHLSSSPKSLLSMNKIQNDHLPISIIPKNRSPSSTSKLTPSSRIMFGRIEVEIVDVSKASLHLQTLKSNDLQQVHSYIRPNSKLLHLTTKNISLTHIQTKWYFVSMCLLSTIILTYFL</sequence>
<keyword evidence="3" id="KW-1185">Reference proteome</keyword>
<feature type="domain" description="Ig-like" evidence="1">
    <location>
        <begin position="167"/>
        <end position="291"/>
    </location>
</feature>
<evidence type="ECO:0000313" key="3">
    <source>
        <dbReference type="Proteomes" id="UP000311919"/>
    </source>
</evidence>
<dbReference type="InterPro" id="IPR037448">
    <property type="entry name" value="Zig-8"/>
</dbReference>
<dbReference type="InterPro" id="IPR003598">
    <property type="entry name" value="Ig_sub2"/>
</dbReference>
<proteinExistence type="predicted"/>
<dbReference type="PANTHER" id="PTHR23279:SF36">
    <property type="entry name" value="DEFECTIVE PROBOSCIS EXTENSION RESPONSE 9, ISOFORM A"/>
    <property type="match status" value="1"/>
</dbReference>
<dbReference type="InterPro" id="IPR007110">
    <property type="entry name" value="Ig-like_dom"/>
</dbReference>
<dbReference type="GO" id="GO:0032589">
    <property type="term" value="C:neuron projection membrane"/>
    <property type="evidence" value="ECO:0007669"/>
    <property type="project" value="TreeGrafter"/>
</dbReference>
<dbReference type="PROSITE" id="PS50835">
    <property type="entry name" value="IG_LIKE"/>
    <property type="match status" value="2"/>
</dbReference>
<dbReference type="Pfam" id="PF07679">
    <property type="entry name" value="I-set"/>
    <property type="match status" value="1"/>
</dbReference>
<evidence type="ECO:0000313" key="2">
    <source>
        <dbReference type="EMBL" id="TNN14757.1"/>
    </source>
</evidence>
<organism evidence="2 3">
    <name type="scientific">Schistosoma japonicum</name>
    <name type="common">Blood fluke</name>
    <dbReference type="NCBI Taxonomy" id="6182"/>
    <lineage>
        <taxon>Eukaryota</taxon>
        <taxon>Metazoa</taxon>
        <taxon>Spiralia</taxon>
        <taxon>Lophotrochozoa</taxon>
        <taxon>Platyhelminthes</taxon>
        <taxon>Trematoda</taxon>
        <taxon>Digenea</taxon>
        <taxon>Strigeidida</taxon>
        <taxon>Schistosomatoidea</taxon>
        <taxon>Schistosomatidae</taxon>
        <taxon>Schistosoma</taxon>
    </lineage>
</organism>
<dbReference type="InterPro" id="IPR013098">
    <property type="entry name" value="Ig_I-set"/>
</dbReference>
<comment type="caution">
    <text evidence="2">The sequence shown here is derived from an EMBL/GenBank/DDBJ whole genome shotgun (WGS) entry which is preliminary data.</text>
</comment>
<gene>
    <name evidence="2" type="ORF">EWB00_001920</name>
</gene>
<dbReference type="Proteomes" id="UP000311919">
    <property type="component" value="Unassembled WGS sequence"/>
</dbReference>
<dbReference type="EMBL" id="SKCS01000166">
    <property type="protein sequence ID" value="TNN14757.1"/>
    <property type="molecule type" value="Genomic_DNA"/>
</dbReference>
<dbReference type="InterPro" id="IPR013783">
    <property type="entry name" value="Ig-like_fold"/>
</dbReference>
<dbReference type="GO" id="GO:0050808">
    <property type="term" value="P:synapse organization"/>
    <property type="evidence" value="ECO:0007669"/>
    <property type="project" value="TreeGrafter"/>
</dbReference>